<name>A0A173ULR1_9FIRM</name>
<organism evidence="3 4">
    <name type="scientific">Roseburia inulinivorans</name>
    <dbReference type="NCBI Taxonomy" id="360807"/>
    <lineage>
        <taxon>Bacteria</taxon>
        <taxon>Bacillati</taxon>
        <taxon>Bacillota</taxon>
        <taxon>Clostridia</taxon>
        <taxon>Lachnospirales</taxon>
        <taxon>Lachnospiraceae</taxon>
        <taxon>Roseburia</taxon>
    </lineage>
</organism>
<gene>
    <name evidence="3" type="primary">wapA_1</name>
    <name evidence="3" type="ORF">ERS852444_02148</name>
</gene>
<dbReference type="Pfam" id="PF05593">
    <property type="entry name" value="RHS_repeat"/>
    <property type="match status" value="2"/>
</dbReference>
<dbReference type="EMBL" id="CYXX01000016">
    <property type="protein sequence ID" value="CUN16003.1"/>
    <property type="molecule type" value="Genomic_DNA"/>
</dbReference>
<dbReference type="PANTHER" id="PTHR32305:SF15">
    <property type="entry name" value="PROTEIN RHSA-RELATED"/>
    <property type="match status" value="1"/>
</dbReference>
<reference evidence="3 4" key="1">
    <citation type="submission" date="2015-09" db="EMBL/GenBank/DDBJ databases">
        <authorList>
            <consortium name="Pathogen Informatics"/>
        </authorList>
    </citation>
    <scope>NUCLEOTIDE SEQUENCE [LARGE SCALE GENOMIC DNA]</scope>
    <source>
        <strain evidence="3 4">2789STDY5608887</strain>
    </source>
</reference>
<evidence type="ECO:0000256" key="1">
    <source>
        <dbReference type="ARBA" id="ARBA00022737"/>
    </source>
</evidence>
<dbReference type="Pfam" id="PF25023">
    <property type="entry name" value="TEN_YD-shell"/>
    <property type="match status" value="2"/>
</dbReference>
<protein>
    <submittedName>
        <fullName evidence="3">Cell wall-associated polypeptide CWBP200</fullName>
    </submittedName>
</protein>
<evidence type="ECO:0000259" key="2">
    <source>
        <dbReference type="Pfam" id="PF25023"/>
    </source>
</evidence>
<dbReference type="PANTHER" id="PTHR32305">
    <property type="match status" value="1"/>
</dbReference>
<dbReference type="SUPFAM" id="SSF69304">
    <property type="entry name" value="Tricorn protease N-terminal domain"/>
    <property type="match status" value="1"/>
</dbReference>
<sequence>MQPDGLRTVHRYDAAGNEILRTDSAGRETAFEYDGHHNRTAERRTDGLQVRENRSVYDWMGRLTETADAEGNRTQYQYGEAGGKPSVIRFADGETCSFEYDKAGRMMAQEDVCGRTEYGYNARNRRALVRDGEGNETRWMYDGMGRLLALYLPKAWKEQHGEYSYSYDFLDRLIHTKNPDGGHERLVRDGEGNVLKRVHPNAYDSCRDDGEGTTYDYDSDGNNIRIHYPDGGCERIFYDSEGNRIRHVMPESYDPQTDDGEGFTYTYDACSRLTGVTGPDGVRQASYTYDPAGNLTEETDAEGRCTYRSYTAFGELKEQLKPALEKDGVMLYERTTWQYDRCGNVLLEQRHGGYWDKNGVLVKEDGAGLALRFTYDSRNRRIRVEDGLGAVISCRYDVQGKLVYEEKAVSKEVRQVIHYGYDRAGRLTERKEELDSGLAPLEGEPRYAVTRYRYDGNGNRTGIVTPEGYRILRSYDACDRLVSERVVDDKNGIDRTTSVTYDHAGNIIRIVRSGKGLGEWEQGYGYDLKDRIIHVRDCLGSVFSYEYDKNDRRIVEILPQTGMTENGKSGYPKNQNRYRYDVYGRLLTRTDASGTVQEEENRYLPDGRLALSREADGQEIRYAYGAHGREETSTARSRKAGRAAQKYRYDSRGRITGVVNGNGNETGYDLDAWGRIQNICQADGGEEGYTYDFAGNVTGTRDANGGVITYRYNSQGKVCEITDQEGNSETFRYDREGRMVLHVDRNGNEVRSTYNVDGNPVLETGTDRNGEKRVTRRWEYDASGNVRKAVAGGFCYTYEYRPDGKLLKKSSSGRTLVSCTYFSDGSLESLTDASGKPVFYEYDWRGNLSAVKDGNGETLAAYAHTPGGRLKEIRHGNGIRTGYAYDTDGNLVHLHMECTDGKILADLYYSHDLNGNRTLKSGSRIEKSYKIQRYL</sequence>
<dbReference type="Gene3D" id="2.180.10.10">
    <property type="entry name" value="RHS repeat-associated core"/>
    <property type="match status" value="4"/>
</dbReference>
<dbReference type="Proteomes" id="UP000095453">
    <property type="component" value="Unassembled WGS sequence"/>
</dbReference>
<feature type="domain" description="Teneurin-like YD-shell" evidence="2">
    <location>
        <begin position="618"/>
        <end position="760"/>
    </location>
</feature>
<dbReference type="AlphaFoldDB" id="A0A173ULR1"/>
<dbReference type="NCBIfam" id="TIGR01643">
    <property type="entry name" value="YD_repeat_2x"/>
    <property type="match status" value="6"/>
</dbReference>
<keyword evidence="1" id="KW-0677">Repeat</keyword>
<accession>A0A173ULR1</accession>
<dbReference type="InterPro" id="IPR050708">
    <property type="entry name" value="T6SS_VgrG/RHS"/>
</dbReference>
<evidence type="ECO:0000313" key="3">
    <source>
        <dbReference type="EMBL" id="CUN16003.1"/>
    </source>
</evidence>
<feature type="domain" description="Teneurin-like YD-shell" evidence="2">
    <location>
        <begin position="393"/>
        <end position="556"/>
    </location>
</feature>
<dbReference type="InterPro" id="IPR056823">
    <property type="entry name" value="TEN-like_YD-shell"/>
</dbReference>
<dbReference type="InterPro" id="IPR031325">
    <property type="entry name" value="RHS_repeat"/>
</dbReference>
<dbReference type="InterPro" id="IPR006530">
    <property type="entry name" value="YD"/>
</dbReference>
<evidence type="ECO:0000313" key="4">
    <source>
        <dbReference type="Proteomes" id="UP000095453"/>
    </source>
</evidence>
<proteinExistence type="predicted"/>